<keyword evidence="2" id="KW-0813">Transport</keyword>
<dbReference type="OrthoDB" id="141480at2"/>
<feature type="transmembrane region" description="Helical" evidence="6">
    <location>
        <begin position="163"/>
        <end position="183"/>
    </location>
</feature>
<dbReference type="KEGG" id="smen:SAMEA4412692_0919"/>
<feature type="transmembrane region" description="Helical" evidence="6">
    <location>
        <begin position="245"/>
        <end position="267"/>
    </location>
</feature>
<evidence type="ECO:0000256" key="2">
    <source>
        <dbReference type="ARBA" id="ARBA00022448"/>
    </source>
</evidence>
<reference evidence="7 8" key="1">
    <citation type="submission" date="2017-06" db="EMBL/GenBank/DDBJ databases">
        <authorList>
            <consortium name="Pathogen Informatics"/>
        </authorList>
    </citation>
    <scope>NUCLEOTIDE SEQUENCE [LARGE SCALE GENOMIC DNA]</scope>
    <source>
        <strain evidence="7 8">NCTC13788</strain>
    </source>
</reference>
<feature type="transmembrane region" description="Helical" evidence="6">
    <location>
        <begin position="359"/>
        <end position="383"/>
    </location>
</feature>
<dbReference type="PANTHER" id="PTHR11706">
    <property type="entry name" value="SOLUTE CARRIER PROTEIN FAMILY 11 MEMBER"/>
    <property type="match status" value="1"/>
</dbReference>
<dbReference type="EMBL" id="LT906439">
    <property type="protein sequence ID" value="SNU88146.1"/>
    <property type="molecule type" value="Genomic_DNA"/>
</dbReference>
<evidence type="ECO:0000256" key="3">
    <source>
        <dbReference type="ARBA" id="ARBA00022692"/>
    </source>
</evidence>
<dbReference type="eggNOG" id="COG1914">
    <property type="taxonomic scope" value="Bacteria"/>
</dbReference>
<evidence type="ECO:0000256" key="6">
    <source>
        <dbReference type="SAM" id="Phobius"/>
    </source>
</evidence>
<dbReference type="Gene3D" id="1.20.1740.10">
    <property type="entry name" value="Amino acid/polyamine transporter I"/>
    <property type="match status" value="1"/>
</dbReference>
<dbReference type="STRING" id="1123308.GCA_000380085_00260"/>
<feature type="transmembrane region" description="Helical" evidence="6">
    <location>
        <begin position="33"/>
        <end position="53"/>
    </location>
</feature>
<evidence type="ECO:0000256" key="1">
    <source>
        <dbReference type="ARBA" id="ARBA00004141"/>
    </source>
</evidence>
<feature type="transmembrane region" description="Helical" evidence="6">
    <location>
        <begin position="333"/>
        <end position="353"/>
    </location>
</feature>
<dbReference type="NCBIfam" id="NF037982">
    <property type="entry name" value="Nramp_1"/>
    <property type="match status" value="1"/>
</dbReference>
<dbReference type="GO" id="GO:0034755">
    <property type="term" value="P:iron ion transmembrane transport"/>
    <property type="evidence" value="ECO:0007669"/>
    <property type="project" value="TreeGrafter"/>
</dbReference>
<dbReference type="RefSeq" id="WP_018372824.1">
    <property type="nucleotide sequence ID" value="NZ_LT906439.1"/>
</dbReference>
<feature type="transmembrane region" description="Helical" evidence="6">
    <location>
        <begin position="203"/>
        <end position="224"/>
    </location>
</feature>
<dbReference type="GO" id="GO:0005886">
    <property type="term" value="C:plasma membrane"/>
    <property type="evidence" value="ECO:0007669"/>
    <property type="project" value="TreeGrafter"/>
</dbReference>
<feature type="transmembrane region" description="Helical" evidence="6">
    <location>
        <begin position="59"/>
        <end position="78"/>
    </location>
</feature>
<feature type="transmembrane region" description="Helical" evidence="6">
    <location>
        <begin position="129"/>
        <end position="151"/>
    </location>
</feature>
<keyword evidence="3 6" id="KW-0812">Transmembrane</keyword>
<feature type="transmembrane region" description="Helical" evidence="6">
    <location>
        <begin position="287"/>
        <end position="312"/>
    </location>
</feature>
<feature type="transmembrane region" description="Helical" evidence="6">
    <location>
        <begin position="395"/>
        <end position="420"/>
    </location>
</feature>
<accession>A0A239SS08</accession>
<evidence type="ECO:0000313" key="8">
    <source>
        <dbReference type="Proteomes" id="UP000215185"/>
    </source>
</evidence>
<dbReference type="PANTHER" id="PTHR11706:SF33">
    <property type="entry name" value="NATURAL RESISTANCE-ASSOCIATED MACROPHAGE PROTEIN 2"/>
    <property type="match status" value="1"/>
</dbReference>
<sequence>MTNLSHQKEARSNLERIEKLGFKQILKRIGPGLILTGVVIGPGNITTSAMIGANYGYSMLWLMLPIIFMRVTFMLTSYRIAMLSGMPILHAIRHYYGKTVSAFVGIALFLSCLFFTLGNVSGTGAGMHLIFGIDWKLGALIMLVILMYCYFSKGVYSKIEKAILICILGMILSFYATLVASGGPEWSEFGKGLLNWKLPEGSLTTALAYISTNAAVTAGIYGTYLGVEKKWKKEDLFNGAMLWDAIAHVVSVILISGAIILVGAIVLHPQNITIQNPSQLADLLVPFLGSAARIVMGIALLGAGFSSLLGNTQRGMVLLGAGFDKEVSLESKFIRWGCVACLVFACLICFSYNGSPTQLIFLANVATAIATPVAGLFIVLILWKKEIHAGYKVPLVLQLSMTISYLFVLVMTASALQVYIPKLVESLSH</sequence>
<proteinExistence type="predicted"/>
<dbReference type="GO" id="GO:0005384">
    <property type="term" value="F:manganese ion transmembrane transporter activity"/>
    <property type="evidence" value="ECO:0007669"/>
    <property type="project" value="TreeGrafter"/>
</dbReference>
<evidence type="ECO:0000313" key="7">
    <source>
        <dbReference type="EMBL" id="SNU88146.1"/>
    </source>
</evidence>
<feature type="transmembrane region" description="Helical" evidence="6">
    <location>
        <begin position="99"/>
        <end position="117"/>
    </location>
</feature>
<dbReference type="InterPro" id="IPR001046">
    <property type="entry name" value="NRAMP_fam"/>
</dbReference>
<organism evidence="7 8">
    <name type="scientific">Streptococcus merionis</name>
    <dbReference type="NCBI Taxonomy" id="400065"/>
    <lineage>
        <taxon>Bacteria</taxon>
        <taxon>Bacillati</taxon>
        <taxon>Bacillota</taxon>
        <taxon>Bacilli</taxon>
        <taxon>Lactobacillales</taxon>
        <taxon>Streptococcaceae</taxon>
        <taxon>Streptococcus</taxon>
    </lineage>
</organism>
<keyword evidence="5 6" id="KW-0472">Membrane</keyword>
<dbReference type="Proteomes" id="UP000215185">
    <property type="component" value="Chromosome 1"/>
</dbReference>
<evidence type="ECO:0000256" key="5">
    <source>
        <dbReference type="ARBA" id="ARBA00023136"/>
    </source>
</evidence>
<protein>
    <submittedName>
        <fullName evidence="7">Metal ion (Mn2+ iron) transporter (Nramp family)</fullName>
    </submittedName>
</protein>
<keyword evidence="8" id="KW-1185">Reference proteome</keyword>
<dbReference type="AlphaFoldDB" id="A0A239SS08"/>
<keyword evidence="4 6" id="KW-1133">Transmembrane helix</keyword>
<comment type="subcellular location">
    <subcellularLocation>
        <location evidence="1">Membrane</location>
        <topology evidence="1">Multi-pass membrane protein</topology>
    </subcellularLocation>
</comment>
<name>A0A239SS08_9STRE</name>
<dbReference type="GO" id="GO:0015086">
    <property type="term" value="F:cadmium ion transmembrane transporter activity"/>
    <property type="evidence" value="ECO:0007669"/>
    <property type="project" value="TreeGrafter"/>
</dbReference>
<gene>
    <name evidence="7" type="primary">mntH</name>
    <name evidence="7" type="ORF">SAMEA4412692_00919</name>
</gene>
<evidence type="ECO:0000256" key="4">
    <source>
        <dbReference type="ARBA" id="ARBA00022989"/>
    </source>
</evidence>
<dbReference type="Pfam" id="PF01566">
    <property type="entry name" value="Nramp"/>
    <property type="match status" value="1"/>
</dbReference>